<dbReference type="SUPFAM" id="SSF48208">
    <property type="entry name" value="Six-hairpin glycosidases"/>
    <property type="match status" value="1"/>
</dbReference>
<evidence type="ECO:0000313" key="4">
    <source>
        <dbReference type="Proteomes" id="UP001212997"/>
    </source>
</evidence>
<feature type="transmembrane region" description="Helical" evidence="2">
    <location>
        <begin position="254"/>
        <end position="276"/>
    </location>
</feature>
<reference evidence="3" key="1">
    <citation type="submission" date="2022-07" db="EMBL/GenBank/DDBJ databases">
        <title>Genome Sequence of Physisporinus lineatus.</title>
        <authorList>
            <person name="Buettner E."/>
        </authorList>
    </citation>
    <scope>NUCLEOTIDE SEQUENCE</scope>
    <source>
        <strain evidence="3">VT162</strain>
    </source>
</reference>
<dbReference type="InterPro" id="IPR053169">
    <property type="entry name" value="MUG_Protein"/>
</dbReference>
<dbReference type="Pfam" id="PF03663">
    <property type="entry name" value="Glyco_hydro_76"/>
    <property type="match status" value="1"/>
</dbReference>
<name>A0AAD5UT48_9APHY</name>
<dbReference type="GO" id="GO:0005975">
    <property type="term" value="P:carbohydrate metabolic process"/>
    <property type="evidence" value="ECO:0007669"/>
    <property type="project" value="InterPro"/>
</dbReference>
<dbReference type="PANTHER" id="PTHR47791:SF3">
    <property type="entry name" value="MEIOTICALLY UP-REGULATED GENE 191 PROTEIN"/>
    <property type="match status" value="1"/>
</dbReference>
<sequence length="406" mass="44634">MNSQSAFMALSSYLFEATLEMEYRDAAELSAEFIKSQLFDGNIIKDGIDLSNCLHSKITLTYNSGYYIEGLAVYANVTNSPEWSHFLHHLINSSIKYSHWTGDNGIINEGPQNDSGIVTINAIEFTSKGIFMRGLYAAWSRSEASSSIAQLIKAFIIVQYNALMDLASEAGTYQFSPQWPGPPVRQFLPWGQLAALEVLNAVIGLANDTSESASITTSVPTLSSTYNDDPTQVPRTPETPTTQPSQSHEVKRTIIGVVVVSAILFVVALLGIFWACRRRRRRTVISSADESFKNRQTMQYTQTTDHVQSPPTQSRDDNMRIGTESSVGVVTSSCFIEGYPLVCGSSSRDSSSIQRQSQVSAEEASNREPLSDTAESIQALNWALMRVQTGDDHGGYGFRVASQNSI</sequence>
<evidence type="ECO:0008006" key="5">
    <source>
        <dbReference type="Google" id="ProtNLM"/>
    </source>
</evidence>
<dbReference type="PANTHER" id="PTHR47791">
    <property type="entry name" value="MEIOTICALLY UP-REGULATED GENE 191 PROTEIN"/>
    <property type="match status" value="1"/>
</dbReference>
<evidence type="ECO:0000256" key="1">
    <source>
        <dbReference type="SAM" id="MobiDB-lite"/>
    </source>
</evidence>
<feature type="region of interest" description="Disordered" evidence="1">
    <location>
        <begin position="295"/>
        <end position="319"/>
    </location>
</feature>
<accession>A0AAD5UT48</accession>
<dbReference type="InterPro" id="IPR005198">
    <property type="entry name" value="Glyco_hydro_76"/>
</dbReference>
<evidence type="ECO:0000313" key="3">
    <source>
        <dbReference type="EMBL" id="KAJ3477101.1"/>
    </source>
</evidence>
<feature type="region of interest" description="Disordered" evidence="1">
    <location>
        <begin position="345"/>
        <end position="372"/>
    </location>
</feature>
<dbReference type="Proteomes" id="UP001212997">
    <property type="component" value="Unassembled WGS sequence"/>
</dbReference>
<feature type="compositionally biased region" description="Low complexity" evidence="1">
    <location>
        <begin position="345"/>
        <end position="360"/>
    </location>
</feature>
<proteinExistence type="predicted"/>
<feature type="compositionally biased region" description="Polar residues" evidence="1">
    <location>
        <begin position="216"/>
        <end position="229"/>
    </location>
</feature>
<keyword evidence="4" id="KW-1185">Reference proteome</keyword>
<dbReference type="InterPro" id="IPR008928">
    <property type="entry name" value="6-hairpin_glycosidase_sf"/>
</dbReference>
<protein>
    <recommendedName>
        <fullName evidence="5">Glycoside hydrolase family 76 protein</fullName>
    </recommendedName>
</protein>
<organism evidence="3 4">
    <name type="scientific">Meripilus lineatus</name>
    <dbReference type="NCBI Taxonomy" id="2056292"/>
    <lineage>
        <taxon>Eukaryota</taxon>
        <taxon>Fungi</taxon>
        <taxon>Dikarya</taxon>
        <taxon>Basidiomycota</taxon>
        <taxon>Agaricomycotina</taxon>
        <taxon>Agaricomycetes</taxon>
        <taxon>Polyporales</taxon>
        <taxon>Meripilaceae</taxon>
        <taxon>Meripilus</taxon>
    </lineage>
</organism>
<keyword evidence="2" id="KW-1133">Transmembrane helix</keyword>
<comment type="caution">
    <text evidence="3">The sequence shown here is derived from an EMBL/GenBank/DDBJ whole genome shotgun (WGS) entry which is preliminary data.</text>
</comment>
<feature type="compositionally biased region" description="Low complexity" evidence="1">
    <location>
        <begin position="230"/>
        <end position="246"/>
    </location>
</feature>
<dbReference type="AlphaFoldDB" id="A0AAD5UT48"/>
<feature type="region of interest" description="Disordered" evidence="1">
    <location>
        <begin position="216"/>
        <end position="248"/>
    </location>
</feature>
<feature type="compositionally biased region" description="Polar residues" evidence="1">
    <location>
        <begin position="295"/>
        <end position="313"/>
    </location>
</feature>
<dbReference type="Gene3D" id="1.50.10.20">
    <property type="match status" value="1"/>
</dbReference>
<evidence type="ECO:0000256" key="2">
    <source>
        <dbReference type="SAM" id="Phobius"/>
    </source>
</evidence>
<keyword evidence="2" id="KW-0812">Transmembrane</keyword>
<keyword evidence="2" id="KW-0472">Membrane</keyword>
<gene>
    <name evidence="3" type="ORF">NLI96_g10697</name>
</gene>
<dbReference type="EMBL" id="JANAWD010000631">
    <property type="protein sequence ID" value="KAJ3477101.1"/>
    <property type="molecule type" value="Genomic_DNA"/>
</dbReference>